<dbReference type="PROSITE" id="PS50222">
    <property type="entry name" value="EF_HAND_2"/>
    <property type="match status" value="1"/>
</dbReference>
<feature type="compositionally biased region" description="Basic and acidic residues" evidence="1">
    <location>
        <begin position="54"/>
        <end position="73"/>
    </location>
</feature>
<name>A0A7M2WRA6_9BACT</name>
<reference evidence="4 5" key="1">
    <citation type="submission" date="2020-10" db="EMBL/GenBank/DDBJ databases">
        <title>Wide distribution of Phycisphaera-like planctomycetes from WD2101 soil group in peatlands and genome analysis of the first cultivated representative.</title>
        <authorList>
            <person name="Dedysh S.N."/>
            <person name="Beletsky A.V."/>
            <person name="Ivanova A."/>
            <person name="Kulichevskaya I.S."/>
            <person name="Suzina N.E."/>
            <person name="Philippov D.A."/>
            <person name="Rakitin A.L."/>
            <person name="Mardanov A.V."/>
            <person name="Ravin N.V."/>
        </authorList>
    </citation>
    <scope>NUCLEOTIDE SEQUENCE [LARGE SCALE GENOMIC DNA]</scope>
    <source>
        <strain evidence="4 5">M1803</strain>
    </source>
</reference>
<dbReference type="EMBL" id="CP063458">
    <property type="protein sequence ID" value="QOV88006.1"/>
    <property type="molecule type" value="Genomic_DNA"/>
</dbReference>
<evidence type="ECO:0000256" key="2">
    <source>
        <dbReference type="SAM" id="SignalP"/>
    </source>
</evidence>
<feature type="domain" description="EF-hand" evidence="3">
    <location>
        <begin position="72"/>
        <end position="107"/>
    </location>
</feature>
<dbReference type="Pfam" id="PF13202">
    <property type="entry name" value="EF-hand_5"/>
    <property type="match status" value="2"/>
</dbReference>
<dbReference type="AlphaFoldDB" id="A0A7M2WRA6"/>
<protein>
    <submittedName>
        <fullName evidence="4">EF-hand domain-containing protein</fullName>
    </submittedName>
</protein>
<dbReference type="SUPFAM" id="SSF47473">
    <property type="entry name" value="EF-hand"/>
    <property type="match status" value="1"/>
</dbReference>
<keyword evidence="2" id="KW-0732">Signal</keyword>
<dbReference type="InterPro" id="IPR002048">
    <property type="entry name" value="EF_hand_dom"/>
</dbReference>
<feature type="compositionally biased region" description="Basic and acidic residues" evidence="1">
    <location>
        <begin position="103"/>
        <end position="124"/>
    </location>
</feature>
<dbReference type="InterPro" id="IPR011992">
    <property type="entry name" value="EF-hand-dom_pair"/>
</dbReference>
<dbReference type="SMART" id="SM00054">
    <property type="entry name" value="EFh"/>
    <property type="match status" value="2"/>
</dbReference>
<keyword evidence="5" id="KW-1185">Reference proteome</keyword>
<dbReference type="GO" id="GO:0005509">
    <property type="term" value="F:calcium ion binding"/>
    <property type="evidence" value="ECO:0007669"/>
    <property type="project" value="InterPro"/>
</dbReference>
<accession>A0A7M2WRA6</accession>
<organism evidence="4 5">
    <name type="scientific">Humisphaera borealis</name>
    <dbReference type="NCBI Taxonomy" id="2807512"/>
    <lineage>
        <taxon>Bacteria</taxon>
        <taxon>Pseudomonadati</taxon>
        <taxon>Planctomycetota</taxon>
        <taxon>Phycisphaerae</taxon>
        <taxon>Tepidisphaerales</taxon>
        <taxon>Tepidisphaeraceae</taxon>
        <taxon>Humisphaera</taxon>
    </lineage>
</organism>
<dbReference type="InterPro" id="IPR018247">
    <property type="entry name" value="EF_Hand_1_Ca_BS"/>
</dbReference>
<gene>
    <name evidence="4" type="ORF">IPV69_17260</name>
</gene>
<evidence type="ECO:0000313" key="5">
    <source>
        <dbReference type="Proteomes" id="UP000593765"/>
    </source>
</evidence>
<feature type="signal peptide" evidence="2">
    <location>
        <begin position="1"/>
        <end position="23"/>
    </location>
</feature>
<dbReference type="Gene3D" id="1.10.238.10">
    <property type="entry name" value="EF-hand"/>
    <property type="match status" value="1"/>
</dbReference>
<feature type="compositionally biased region" description="Basic and acidic residues" evidence="1">
    <location>
        <begin position="25"/>
        <end position="45"/>
    </location>
</feature>
<dbReference type="Proteomes" id="UP000593765">
    <property type="component" value="Chromosome"/>
</dbReference>
<dbReference type="PROSITE" id="PS00018">
    <property type="entry name" value="EF_HAND_1"/>
    <property type="match status" value="1"/>
</dbReference>
<feature type="region of interest" description="Disordered" evidence="1">
    <location>
        <begin position="21"/>
        <end position="124"/>
    </location>
</feature>
<dbReference type="KEGG" id="hbs:IPV69_17260"/>
<sequence length="124" mass="13098">MRIKTILSLAIAATMTISGMSLAADGDKPKPEGDKPKRPEGKPGERPAGGPGEMIKRLDTDKDGKISKDEAKGNPRLTENFAKLDANSDGFIDEAEFKAAAAKRGEGKPGEKKPEGKKPEAPKA</sequence>
<evidence type="ECO:0000313" key="4">
    <source>
        <dbReference type="EMBL" id="QOV88006.1"/>
    </source>
</evidence>
<evidence type="ECO:0000259" key="3">
    <source>
        <dbReference type="PROSITE" id="PS50222"/>
    </source>
</evidence>
<evidence type="ECO:0000256" key="1">
    <source>
        <dbReference type="SAM" id="MobiDB-lite"/>
    </source>
</evidence>
<dbReference type="RefSeq" id="WP_206290969.1">
    <property type="nucleotide sequence ID" value="NZ_CP063458.1"/>
</dbReference>
<feature type="chain" id="PRO_5034933434" evidence="2">
    <location>
        <begin position="24"/>
        <end position="124"/>
    </location>
</feature>
<proteinExistence type="predicted"/>